<dbReference type="RefSeq" id="WP_015883014.1">
    <property type="nucleotide sequence ID" value="NC_012669.1"/>
</dbReference>
<evidence type="ECO:0000313" key="3">
    <source>
        <dbReference type="Proteomes" id="UP000007962"/>
    </source>
</evidence>
<proteinExistence type="predicted"/>
<gene>
    <name evidence="2" type="ordered locus">Bcav_2526</name>
</gene>
<dbReference type="STRING" id="471853.Bcav_2526"/>
<dbReference type="KEGG" id="bcv:Bcav_2526"/>
<accession>C5BWV8</accession>
<evidence type="ECO:0000256" key="1">
    <source>
        <dbReference type="SAM" id="MobiDB-lite"/>
    </source>
</evidence>
<dbReference type="EMBL" id="CP001618">
    <property type="protein sequence ID" value="ACQ80774.1"/>
    <property type="molecule type" value="Genomic_DNA"/>
</dbReference>
<dbReference type="Proteomes" id="UP000007962">
    <property type="component" value="Chromosome"/>
</dbReference>
<feature type="region of interest" description="Disordered" evidence="1">
    <location>
        <begin position="289"/>
        <end position="331"/>
    </location>
</feature>
<feature type="compositionally biased region" description="Basic and acidic residues" evidence="1">
    <location>
        <begin position="314"/>
        <end position="323"/>
    </location>
</feature>
<protein>
    <submittedName>
        <fullName evidence="2">Uncharacterized protein</fullName>
    </submittedName>
</protein>
<dbReference type="HOGENOM" id="CLU_838537_0_0_11"/>
<name>C5BWV8_BEUC1</name>
<reference evidence="2 3" key="1">
    <citation type="journal article" date="2009" name="Stand. Genomic Sci.">
        <title>Complete genome sequence of Beutenbergia cavernae type strain (HKI 0122).</title>
        <authorList>
            <person name="Land M."/>
            <person name="Pukall R."/>
            <person name="Abt B."/>
            <person name="Goker M."/>
            <person name="Rohde M."/>
            <person name="Glavina Del Rio T."/>
            <person name="Tice H."/>
            <person name="Copeland A."/>
            <person name="Cheng J.F."/>
            <person name="Lucas S."/>
            <person name="Chen F."/>
            <person name="Nolan M."/>
            <person name="Bruce D."/>
            <person name="Goodwin L."/>
            <person name="Pitluck S."/>
            <person name="Ivanova N."/>
            <person name="Mavromatis K."/>
            <person name="Ovchinnikova G."/>
            <person name="Pati A."/>
            <person name="Chen A."/>
            <person name="Palaniappan K."/>
            <person name="Hauser L."/>
            <person name="Chang Y.J."/>
            <person name="Jefferies C.C."/>
            <person name="Saunders E."/>
            <person name="Brettin T."/>
            <person name="Detter J.C."/>
            <person name="Han C."/>
            <person name="Chain P."/>
            <person name="Bristow J."/>
            <person name="Eisen J.A."/>
            <person name="Markowitz V."/>
            <person name="Hugenholtz P."/>
            <person name="Kyrpides N.C."/>
            <person name="Klenk H.P."/>
            <person name="Lapidus A."/>
        </authorList>
    </citation>
    <scope>NUCLEOTIDE SEQUENCE [LARGE SCALE GENOMIC DNA]</scope>
    <source>
        <strain evidence="3">ATCC BAA-8 / DSM 12333 / NBRC 16432</strain>
    </source>
</reference>
<organism evidence="2 3">
    <name type="scientific">Beutenbergia cavernae (strain ATCC BAA-8 / DSM 12333 / CCUG 43141 / JCM 11478 / NBRC 16432 / NCIMB 13614 / HKI 0122)</name>
    <dbReference type="NCBI Taxonomy" id="471853"/>
    <lineage>
        <taxon>Bacteria</taxon>
        <taxon>Bacillati</taxon>
        <taxon>Actinomycetota</taxon>
        <taxon>Actinomycetes</taxon>
        <taxon>Micrococcales</taxon>
        <taxon>Beutenbergiaceae</taxon>
        <taxon>Beutenbergia</taxon>
    </lineage>
</organism>
<dbReference type="OrthoDB" id="9795501at2"/>
<dbReference type="AlphaFoldDB" id="C5BWV8"/>
<keyword evidence="3" id="KW-1185">Reference proteome</keyword>
<sequence length="331" mass="35902">MSEQNTNTEAGTVADAARILASNEDAAIAPGGGFRPTTTAQAEAAAVRLIDLRPEREQTGWEPTEAPDLPPTPAVQKAYAALRATVDEVHEAVRRRRFLDVKTERARAEAVDDVRQGREFEVWDHERATIVADGDLARALDVARTARRKLDAAIADAMPAWREATREGLGAAHADALTALAAAQGAIRHALAERRRFAKFAGQDGLRVGGLAADRKVRDALEKAALTWESMAAEFDADRIATPRDVDRTSREGVAREFAARGGYTSSYVALWEVERAEGFKYSDHTRGVQLPPGRLDRRTMRGDGGTYSPGHMTRSEAERVAEHGPGALSS</sequence>
<evidence type="ECO:0000313" key="2">
    <source>
        <dbReference type="EMBL" id="ACQ80774.1"/>
    </source>
</evidence>